<sequence length="476" mass="53368">MFSTDLLKSHDGRLGRWWSELADKNFTIEYRPGQENPVADFLSRYGYDDSAALDAKQLLPAHRFSSKALSDIESWFKKTPTTPNVREQLEKKIQNGSSLPVEKTLSPLPCSPSVSKPYSPDPQTCRKSFALRFAQNILTRGRHLAPLADLDDLLRVRTLCPAHDSQEQATFTAVCPEPTTAPEHSKYSPSTVENSPPPPTSPAIPVVSLAAPDPPPTSVAATYTPTSPDNEFVLPASGPRTKDTTVIAPAPSSNKWITLLVTMHELRNPPWVPTTILGYIQLYLALSLLVALPLSYAADGYEFVKIPNGTTIHYAVPTVLLSGALLYQIFKENYEDEGENRVRHHLKYYLNKVRPDLEYKNTPEENLNSVWKGTNLARSLTKEDTNGLLIKLFQAHSYLTRTQKDAQEREEALLADQQATDAINNDWYDIGKLFDEKNAEAPRYIRPLVEKTIRLSDLSPFLKFFPLPKETSDYDS</sequence>
<evidence type="ECO:0000256" key="1">
    <source>
        <dbReference type="SAM" id="MobiDB-lite"/>
    </source>
</evidence>
<dbReference type="AlphaFoldDB" id="A0A0N0DAX3"/>
<evidence type="ECO:0000313" key="2">
    <source>
        <dbReference type="EMBL" id="KPA35825.1"/>
    </source>
</evidence>
<name>A0A0N0DAX3_FUSLA</name>
<keyword evidence="3" id="KW-1185">Reference proteome</keyword>
<accession>A0A0N0DAX3</accession>
<proteinExistence type="predicted"/>
<feature type="region of interest" description="Disordered" evidence="1">
    <location>
        <begin position="173"/>
        <end position="226"/>
    </location>
</feature>
<comment type="caution">
    <text evidence="2">The sequence shown here is derived from an EMBL/GenBank/DDBJ whole genome shotgun (WGS) entry which is preliminary data.</text>
</comment>
<gene>
    <name evidence="2" type="ORF">FLAG1_11453</name>
</gene>
<reference evidence="2 3" key="1">
    <citation type="submission" date="2015-04" db="EMBL/GenBank/DDBJ databases">
        <title>The draft genome sequence of Fusarium langsethiae, a T-2/HT-2 mycotoxin producer.</title>
        <authorList>
            <person name="Lysoe E."/>
            <person name="Divon H.H."/>
            <person name="Terzi V."/>
            <person name="Orru L."/>
            <person name="Lamontanara A."/>
            <person name="Kolseth A.-K."/>
            <person name="Frandsen R.J."/>
            <person name="Nielsen K."/>
            <person name="Thrane U."/>
        </authorList>
    </citation>
    <scope>NUCLEOTIDE SEQUENCE [LARGE SCALE GENOMIC DNA]</scope>
    <source>
        <strain evidence="2 3">Fl201059</strain>
    </source>
</reference>
<dbReference type="Proteomes" id="UP000037904">
    <property type="component" value="Unassembled WGS sequence"/>
</dbReference>
<dbReference type="EMBL" id="JXCE01000880">
    <property type="protein sequence ID" value="KPA35825.1"/>
    <property type="molecule type" value="Genomic_DNA"/>
</dbReference>
<organism evidence="2 3">
    <name type="scientific">Fusarium langsethiae</name>
    <dbReference type="NCBI Taxonomy" id="179993"/>
    <lineage>
        <taxon>Eukaryota</taxon>
        <taxon>Fungi</taxon>
        <taxon>Dikarya</taxon>
        <taxon>Ascomycota</taxon>
        <taxon>Pezizomycotina</taxon>
        <taxon>Sordariomycetes</taxon>
        <taxon>Hypocreomycetidae</taxon>
        <taxon>Hypocreales</taxon>
        <taxon>Nectriaceae</taxon>
        <taxon>Fusarium</taxon>
    </lineage>
</organism>
<protein>
    <submittedName>
        <fullName evidence="2">Retrotransposon</fullName>
    </submittedName>
</protein>
<evidence type="ECO:0000313" key="3">
    <source>
        <dbReference type="Proteomes" id="UP000037904"/>
    </source>
</evidence>